<feature type="transmembrane region" description="Helical" evidence="1">
    <location>
        <begin position="399"/>
        <end position="422"/>
    </location>
</feature>
<dbReference type="AlphaFoldDB" id="A0A1F4W0Q6"/>
<feature type="transmembrane region" description="Helical" evidence="1">
    <location>
        <begin position="16"/>
        <end position="37"/>
    </location>
</feature>
<evidence type="ECO:0008006" key="4">
    <source>
        <dbReference type="Google" id="ProtNLM"/>
    </source>
</evidence>
<feature type="transmembrane region" description="Helical" evidence="1">
    <location>
        <begin position="43"/>
        <end position="66"/>
    </location>
</feature>
<sequence length="515" mass="59186">MIASIVNKNDIRIYRILEMVPGLLTWIFLTSPIWLGIFQPQAIVYVLTFLTVYWSFLAFRHTYGLFVGYRNYVKDMAINWAEECKKLNFSALPDKATLPSSLEDIRHFVLVPAVSEPESVLRGCIESLLNQTFPSKQTVLVISVEERGADVIIPCVETILQGRKNQFHKVLIYTHPAGIVGEAIGVAGANRTWGAKHAVAELKSLGENLRNYIFSTFDSDHVLNPQFLSRLTHLYLTTDRRDNHYYSTAVHLFNNNLWRVPMLMRIEANAVTLGSLSDWGVTSGSEKDTFAAYSMSLQTLMDADYWDVQLGVDDTIVYWRAYFARNGDFEGKPHYIPYSADAVEGKNFLDSHIALYKQLLRWGWGTIDFPLSVKEFMRNGKIPMVKKLKWMIKHFQKRVILVNMVFLITFGFSLVTMVNPYVKQSNFAYSLPDIMSAILTVTLVCLIPGAYFRIKLSSEMPKNWHFIRKLFTVVFEGPLIMLNLLTYSFFPWVEAQTRMLLGKRMKDLYHTPKRG</sequence>
<keyword evidence="1" id="KW-0472">Membrane</keyword>
<dbReference type="EMBL" id="MEVT01000011">
    <property type="protein sequence ID" value="OGC62930.1"/>
    <property type="molecule type" value="Genomic_DNA"/>
</dbReference>
<accession>A0A1F4W0Q6</accession>
<dbReference type="SUPFAM" id="SSF53448">
    <property type="entry name" value="Nucleotide-diphospho-sugar transferases"/>
    <property type="match status" value="1"/>
</dbReference>
<dbReference type="Gene3D" id="3.90.550.10">
    <property type="entry name" value="Spore Coat Polysaccharide Biosynthesis Protein SpsA, Chain A"/>
    <property type="match status" value="1"/>
</dbReference>
<dbReference type="PANTHER" id="PTHR36851:SF1">
    <property type="entry name" value="GLYCO_TRANS_2-LIKE DOMAIN-CONTAINING PROTEIN"/>
    <property type="match status" value="1"/>
</dbReference>
<dbReference type="InterPro" id="IPR029044">
    <property type="entry name" value="Nucleotide-diphossugar_trans"/>
</dbReference>
<comment type="caution">
    <text evidence="2">The sequence shown here is derived from an EMBL/GenBank/DDBJ whole genome shotgun (WGS) entry which is preliminary data.</text>
</comment>
<evidence type="ECO:0000313" key="2">
    <source>
        <dbReference type="EMBL" id="OGC62930.1"/>
    </source>
</evidence>
<dbReference type="Proteomes" id="UP000176614">
    <property type="component" value="Unassembled WGS sequence"/>
</dbReference>
<feature type="transmembrane region" description="Helical" evidence="1">
    <location>
        <begin position="434"/>
        <end position="454"/>
    </location>
</feature>
<organism evidence="2 3">
    <name type="scientific">candidate division WWE3 bacterium RIFOXYA2_FULL_46_9</name>
    <dbReference type="NCBI Taxonomy" id="1802636"/>
    <lineage>
        <taxon>Bacteria</taxon>
        <taxon>Katanobacteria</taxon>
    </lineage>
</organism>
<keyword evidence="1" id="KW-1133">Transmembrane helix</keyword>
<keyword evidence="1" id="KW-0812">Transmembrane</keyword>
<feature type="transmembrane region" description="Helical" evidence="1">
    <location>
        <begin position="466"/>
        <end position="490"/>
    </location>
</feature>
<protein>
    <recommendedName>
        <fullName evidence="4">Glycosyltransferase 2-like domain-containing protein</fullName>
    </recommendedName>
</protein>
<dbReference type="CDD" id="cd00761">
    <property type="entry name" value="Glyco_tranf_GTA_type"/>
    <property type="match status" value="1"/>
</dbReference>
<dbReference type="PANTHER" id="PTHR36851">
    <property type="entry name" value="UNNAMED PRODUCT"/>
    <property type="match status" value="1"/>
</dbReference>
<evidence type="ECO:0000313" key="3">
    <source>
        <dbReference type="Proteomes" id="UP000176614"/>
    </source>
</evidence>
<proteinExistence type="predicted"/>
<name>A0A1F4W0Q6_UNCKA</name>
<reference evidence="2 3" key="1">
    <citation type="journal article" date="2016" name="Nat. Commun.">
        <title>Thousands of microbial genomes shed light on interconnected biogeochemical processes in an aquifer system.</title>
        <authorList>
            <person name="Anantharaman K."/>
            <person name="Brown C.T."/>
            <person name="Hug L.A."/>
            <person name="Sharon I."/>
            <person name="Castelle C.J."/>
            <person name="Probst A.J."/>
            <person name="Thomas B.C."/>
            <person name="Singh A."/>
            <person name="Wilkins M.J."/>
            <person name="Karaoz U."/>
            <person name="Brodie E.L."/>
            <person name="Williams K.H."/>
            <person name="Hubbard S.S."/>
            <person name="Banfield J.F."/>
        </authorList>
    </citation>
    <scope>NUCLEOTIDE SEQUENCE [LARGE SCALE GENOMIC DNA]</scope>
</reference>
<gene>
    <name evidence="2" type="ORF">A2264_03565</name>
</gene>
<evidence type="ECO:0000256" key="1">
    <source>
        <dbReference type="SAM" id="Phobius"/>
    </source>
</evidence>